<dbReference type="Pfam" id="PF00010">
    <property type="entry name" value="HLH"/>
    <property type="match status" value="1"/>
</dbReference>
<evidence type="ECO:0000256" key="1">
    <source>
        <dbReference type="ARBA" id="ARBA00004123"/>
    </source>
</evidence>
<gene>
    <name evidence="6" type="ORF">SASPL_114527</name>
</gene>
<dbReference type="CDD" id="cd11393">
    <property type="entry name" value="bHLH_AtbHLH_like"/>
    <property type="match status" value="1"/>
</dbReference>
<organism evidence="6">
    <name type="scientific">Salvia splendens</name>
    <name type="common">Scarlet sage</name>
    <dbReference type="NCBI Taxonomy" id="180675"/>
    <lineage>
        <taxon>Eukaryota</taxon>
        <taxon>Viridiplantae</taxon>
        <taxon>Streptophyta</taxon>
        <taxon>Embryophyta</taxon>
        <taxon>Tracheophyta</taxon>
        <taxon>Spermatophyta</taxon>
        <taxon>Magnoliopsida</taxon>
        <taxon>eudicotyledons</taxon>
        <taxon>Gunneridae</taxon>
        <taxon>Pentapetalae</taxon>
        <taxon>asterids</taxon>
        <taxon>lamiids</taxon>
        <taxon>Lamiales</taxon>
        <taxon>Lamiaceae</taxon>
        <taxon>Nepetoideae</taxon>
        <taxon>Mentheae</taxon>
        <taxon>Salviinae</taxon>
        <taxon>Salvia</taxon>
        <taxon>Salvia subgen. Calosphace</taxon>
        <taxon>core Calosphace</taxon>
    </lineage>
</organism>
<dbReference type="Proteomes" id="UP000298416">
    <property type="component" value="Unassembled WGS sequence"/>
</dbReference>
<dbReference type="Pfam" id="PF23132">
    <property type="entry name" value="DUF7049"/>
    <property type="match status" value="1"/>
</dbReference>
<keyword evidence="4" id="KW-0539">Nucleus</keyword>
<dbReference type="InterPro" id="IPR045239">
    <property type="entry name" value="bHLH95_bHLH"/>
</dbReference>
<keyword evidence="7" id="KW-1185">Reference proteome</keyword>
<dbReference type="InterPro" id="IPR055477">
    <property type="entry name" value="DUF7049"/>
</dbReference>
<dbReference type="GO" id="GO:0005634">
    <property type="term" value="C:nucleus"/>
    <property type="evidence" value="ECO:0007669"/>
    <property type="project" value="UniProtKB-SubCell"/>
</dbReference>
<evidence type="ECO:0000256" key="3">
    <source>
        <dbReference type="ARBA" id="ARBA00023163"/>
    </source>
</evidence>
<dbReference type="PANTHER" id="PTHR46665:SF1">
    <property type="entry name" value="SPERMATOGENESIS- AND OOGENESIS-SPECIFIC BASIC HELIX-LOOP-HELIX-CONTAINING PROTEIN 1"/>
    <property type="match status" value="1"/>
</dbReference>
<dbReference type="SMART" id="SM00353">
    <property type="entry name" value="HLH"/>
    <property type="match status" value="1"/>
</dbReference>
<dbReference type="InterPro" id="IPR036638">
    <property type="entry name" value="HLH_DNA-bd_sf"/>
</dbReference>
<evidence type="ECO:0000259" key="5">
    <source>
        <dbReference type="PROSITE" id="PS50888"/>
    </source>
</evidence>
<dbReference type="GO" id="GO:0046983">
    <property type="term" value="F:protein dimerization activity"/>
    <property type="evidence" value="ECO:0007669"/>
    <property type="project" value="InterPro"/>
</dbReference>
<comment type="subcellular location">
    <subcellularLocation>
        <location evidence="1">Nucleus</location>
    </subcellularLocation>
</comment>
<protein>
    <recommendedName>
        <fullName evidence="5">BHLH domain-containing protein</fullName>
    </recommendedName>
</protein>
<evidence type="ECO:0000256" key="2">
    <source>
        <dbReference type="ARBA" id="ARBA00023015"/>
    </source>
</evidence>
<keyword evidence="3" id="KW-0804">Transcription</keyword>
<proteinExistence type="predicted"/>
<evidence type="ECO:0000256" key="4">
    <source>
        <dbReference type="ARBA" id="ARBA00023242"/>
    </source>
</evidence>
<name>A0A8X8Y5S2_SALSN</name>
<dbReference type="InterPro" id="IPR044658">
    <property type="entry name" value="bHLH92/bHLH041-like"/>
</dbReference>
<feature type="domain" description="BHLH" evidence="5">
    <location>
        <begin position="106"/>
        <end position="155"/>
    </location>
</feature>
<dbReference type="SUPFAM" id="SSF47459">
    <property type="entry name" value="HLH, helix-loop-helix DNA-binding domain"/>
    <property type="match status" value="1"/>
</dbReference>
<reference evidence="6" key="2">
    <citation type="submission" date="2020-08" db="EMBL/GenBank/DDBJ databases">
        <title>Plant Genome Project.</title>
        <authorList>
            <person name="Zhang R.-G."/>
        </authorList>
    </citation>
    <scope>NUCLEOTIDE SEQUENCE</scope>
    <source>
        <strain evidence="6">Huo1</strain>
        <tissue evidence="6">Leaf</tissue>
    </source>
</reference>
<comment type="caution">
    <text evidence="6">The sequence shown here is derived from an EMBL/GenBank/DDBJ whole genome shotgun (WGS) entry which is preliminary data.</text>
</comment>
<reference evidence="6" key="1">
    <citation type="submission" date="2018-01" db="EMBL/GenBank/DDBJ databases">
        <authorList>
            <person name="Mao J.F."/>
        </authorList>
    </citation>
    <scope>NUCLEOTIDE SEQUENCE</scope>
    <source>
        <strain evidence="6">Huo1</strain>
        <tissue evidence="6">Leaf</tissue>
    </source>
</reference>
<dbReference type="Gene3D" id="4.10.280.10">
    <property type="entry name" value="Helix-loop-helix DNA-binding domain"/>
    <property type="match status" value="1"/>
</dbReference>
<dbReference type="PROSITE" id="PS50888">
    <property type="entry name" value="BHLH"/>
    <property type="match status" value="1"/>
</dbReference>
<dbReference type="AlphaFoldDB" id="A0A8X8Y5S2"/>
<dbReference type="InterPro" id="IPR011598">
    <property type="entry name" value="bHLH_dom"/>
</dbReference>
<evidence type="ECO:0000313" key="7">
    <source>
        <dbReference type="Proteomes" id="UP000298416"/>
    </source>
</evidence>
<dbReference type="PANTHER" id="PTHR46665">
    <property type="entry name" value="TRANSCRIPTION FACTOR BHLH041-RELATED-RELATED"/>
    <property type="match status" value="1"/>
</dbReference>
<keyword evidence="2" id="KW-0805">Transcription regulation</keyword>
<dbReference type="EMBL" id="PNBA02000005">
    <property type="protein sequence ID" value="KAG6424115.1"/>
    <property type="molecule type" value="Genomic_DNA"/>
</dbReference>
<accession>A0A8X8Y5S2</accession>
<sequence>MGCAAGEVELGFSTKPPVNLQSEIQSRFYLYFPEQIASSSTSVDIPFISTHHSLIQTEEQQVMTTPPSAFTTYQPEPLIVASTHRNSNSLFTRSLSFFRNLNTRNSLQMHHVIVERRRRQKQSQSFQILRHLVPQVSKKDNASLLGETAEYLRSLRSQLGELETRNAVLEMQLSTAPREELGSSSQRVSVEMMAPSSTSQERLLDLRISLRSRECSLSDLVARVLGLLKQQERNVSLLSLQSDTRFVESLPVHGLILRCKVEGDEFDESGLQEAVRRVVDDTHSHICNSNHIGAFMDF</sequence>
<evidence type="ECO:0000313" key="6">
    <source>
        <dbReference type="EMBL" id="KAG6424115.1"/>
    </source>
</evidence>